<gene>
    <name evidence="2" type="ORF">FPZ49_25260</name>
</gene>
<feature type="transmembrane region" description="Helical" evidence="1">
    <location>
        <begin position="169"/>
        <end position="192"/>
    </location>
</feature>
<dbReference type="Proteomes" id="UP000317036">
    <property type="component" value="Unassembled WGS sequence"/>
</dbReference>
<dbReference type="OrthoDB" id="1649543at2"/>
<feature type="transmembrane region" description="Helical" evidence="1">
    <location>
        <begin position="101"/>
        <end position="121"/>
    </location>
</feature>
<organism evidence="2 3">
    <name type="scientific">Paenibacillus cremeus</name>
    <dbReference type="NCBI Taxonomy" id="2163881"/>
    <lineage>
        <taxon>Bacteria</taxon>
        <taxon>Bacillati</taxon>
        <taxon>Bacillota</taxon>
        <taxon>Bacilli</taxon>
        <taxon>Bacillales</taxon>
        <taxon>Paenibacillaceae</taxon>
        <taxon>Paenibacillus</taxon>
    </lineage>
</organism>
<accession>A0A559K533</accession>
<dbReference type="InterPro" id="IPR049458">
    <property type="entry name" value="EpsG-like"/>
</dbReference>
<feature type="transmembrane region" description="Helical" evidence="1">
    <location>
        <begin position="35"/>
        <end position="53"/>
    </location>
</feature>
<keyword evidence="1" id="KW-1133">Transmembrane helix</keyword>
<keyword evidence="3" id="KW-1185">Reference proteome</keyword>
<evidence type="ECO:0000256" key="1">
    <source>
        <dbReference type="SAM" id="Phobius"/>
    </source>
</evidence>
<dbReference type="Pfam" id="PF14897">
    <property type="entry name" value="EpsG"/>
    <property type="match status" value="1"/>
</dbReference>
<name>A0A559K533_9BACL</name>
<proteinExistence type="predicted"/>
<dbReference type="RefSeq" id="WP_144852361.1">
    <property type="nucleotide sequence ID" value="NZ_VNJI01000041.1"/>
</dbReference>
<feature type="transmembrane region" description="Helical" evidence="1">
    <location>
        <begin position="294"/>
        <end position="310"/>
    </location>
</feature>
<feature type="transmembrane region" description="Helical" evidence="1">
    <location>
        <begin position="317"/>
        <end position="335"/>
    </location>
</feature>
<evidence type="ECO:0000313" key="2">
    <source>
        <dbReference type="EMBL" id="TVY07216.1"/>
    </source>
</evidence>
<feature type="transmembrane region" description="Helical" evidence="1">
    <location>
        <begin position="241"/>
        <end position="258"/>
    </location>
</feature>
<feature type="transmembrane region" description="Helical" evidence="1">
    <location>
        <begin position="204"/>
        <end position="221"/>
    </location>
</feature>
<comment type="caution">
    <text evidence="2">The sequence shown here is derived from an EMBL/GenBank/DDBJ whole genome shotgun (WGS) entry which is preliminary data.</text>
</comment>
<keyword evidence="1" id="KW-0472">Membrane</keyword>
<protein>
    <submittedName>
        <fullName evidence="2">EpsG family protein</fullName>
    </submittedName>
</protein>
<feature type="transmembrane region" description="Helical" evidence="1">
    <location>
        <begin position="270"/>
        <end position="288"/>
    </location>
</feature>
<sequence>MIIYPFLLLFIIATYPLFRTRTLLKTKTVIEKNRFYTLIITFVLTVIAGLRGLSVGIDTYNYYYSFISRSYLSFSDIFIGVTKEYGYRLFEFSVNLLFSNFQILLIIVALLYVGAVSYNIYKHSSIPFLSYIYFIGFGFYTFGMTATRQTIAIALILIAFQYIYKKQLIKFLLIVGLASTFHVTALVFLPSYWFNKFKLNKRSVLFLAVIVLGFLIFKDKLRELLLYYSGVDYGSSETGGNRFYFLLIFSLLIGIIYRKPFLEKSENNKYLFFMIIAATIIIPMTQFHPAVMRLSFYYSIFLILYIPNILNAINDRIIRLIGNYGYVLASLYMFFSNTISSSNLESYTFFWQQ</sequence>
<keyword evidence="1" id="KW-0812">Transmembrane</keyword>
<dbReference type="EMBL" id="VNJI01000041">
    <property type="protein sequence ID" value="TVY07216.1"/>
    <property type="molecule type" value="Genomic_DNA"/>
</dbReference>
<reference evidence="2 3" key="1">
    <citation type="submission" date="2019-07" db="EMBL/GenBank/DDBJ databases">
        <authorList>
            <person name="Kim J."/>
        </authorList>
    </citation>
    <scope>NUCLEOTIDE SEQUENCE [LARGE SCALE GENOMIC DNA]</scope>
    <source>
        <strain evidence="2 3">JC52</strain>
    </source>
</reference>
<evidence type="ECO:0000313" key="3">
    <source>
        <dbReference type="Proteomes" id="UP000317036"/>
    </source>
</evidence>
<dbReference type="AlphaFoldDB" id="A0A559K533"/>
<feature type="transmembrane region" description="Helical" evidence="1">
    <location>
        <begin position="133"/>
        <end position="163"/>
    </location>
</feature>